<dbReference type="Gene3D" id="3.40.50.300">
    <property type="entry name" value="P-loop containing nucleotide triphosphate hydrolases"/>
    <property type="match status" value="1"/>
</dbReference>
<dbReference type="EMBL" id="AZEA01000006">
    <property type="protein sequence ID" value="KRK88779.1"/>
    <property type="molecule type" value="Genomic_DNA"/>
</dbReference>
<dbReference type="GO" id="GO:0005524">
    <property type="term" value="F:ATP binding"/>
    <property type="evidence" value="ECO:0007669"/>
    <property type="project" value="UniProtKB-KW"/>
</dbReference>
<dbReference type="InterPro" id="IPR027417">
    <property type="entry name" value="P-loop_NTPase"/>
</dbReference>
<keyword evidence="3 5" id="KW-0067">ATP-binding</keyword>
<dbReference type="SMART" id="SM00382">
    <property type="entry name" value="AAA"/>
    <property type="match status" value="1"/>
</dbReference>
<dbReference type="PANTHER" id="PTHR42711:SF17">
    <property type="entry name" value="ABC TRANSPORTER ATP-BINDING PROTEIN"/>
    <property type="match status" value="1"/>
</dbReference>
<sequence length="296" mass="33026">MATIVKANNISKHFGQKLVLDGVSFGIHKGEIVGLIGENGAGKSTLINIILGLDSPSSGHVSLFDKKNDDKSVKDKVGVMFQDSYGLSRIRGTEMVELVRSHFANPLPIATINELAGLGPDMRTMVLKMSGGQRRKLNFALAMAGDPDILFLDEPTAGMDSTSRYEFWNQVRQLSQAGKTIFVTSHYLEEIEDIASRIIFLRNHQILFDGTMANLKNRFTKSIVEFDTRKPEKEIIAYVHTGSLDSDNQGHYTFTTDDPDKLIQELVPVISEIQHIKITQNTLDQIFREVMKEGQN</sequence>
<evidence type="ECO:0000259" key="4">
    <source>
        <dbReference type="PROSITE" id="PS50893"/>
    </source>
</evidence>
<protein>
    <submittedName>
        <fullName evidence="5">ABC transporter, ATP-binding protein</fullName>
    </submittedName>
</protein>
<keyword evidence="6" id="KW-1185">Reference proteome</keyword>
<dbReference type="SUPFAM" id="SSF52540">
    <property type="entry name" value="P-loop containing nucleoside triphosphate hydrolases"/>
    <property type="match status" value="1"/>
</dbReference>
<evidence type="ECO:0000256" key="3">
    <source>
        <dbReference type="ARBA" id="ARBA00022840"/>
    </source>
</evidence>
<dbReference type="InterPro" id="IPR017871">
    <property type="entry name" value="ABC_transporter-like_CS"/>
</dbReference>
<evidence type="ECO:0000256" key="1">
    <source>
        <dbReference type="ARBA" id="ARBA00022448"/>
    </source>
</evidence>
<feature type="domain" description="ABC transporter" evidence="4">
    <location>
        <begin position="5"/>
        <end position="228"/>
    </location>
</feature>
<dbReference type="AlphaFoldDB" id="A0A0R1KZ11"/>
<keyword evidence="2" id="KW-0547">Nucleotide-binding</keyword>
<evidence type="ECO:0000313" key="6">
    <source>
        <dbReference type="Proteomes" id="UP000051581"/>
    </source>
</evidence>
<dbReference type="PANTHER" id="PTHR42711">
    <property type="entry name" value="ABC TRANSPORTER ATP-BINDING PROTEIN"/>
    <property type="match status" value="1"/>
</dbReference>
<evidence type="ECO:0000313" key="5">
    <source>
        <dbReference type="EMBL" id="KRK88779.1"/>
    </source>
</evidence>
<name>A0A0R1KZ11_9LACO</name>
<dbReference type="OrthoDB" id="9804819at2"/>
<dbReference type="InterPro" id="IPR003439">
    <property type="entry name" value="ABC_transporter-like_ATP-bd"/>
</dbReference>
<accession>A0A0R1KZ11</accession>
<dbReference type="InterPro" id="IPR003593">
    <property type="entry name" value="AAA+_ATPase"/>
</dbReference>
<dbReference type="InterPro" id="IPR050763">
    <property type="entry name" value="ABC_transporter_ATP-binding"/>
</dbReference>
<dbReference type="PROSITE" id="PS50893">
    <property type="entry name" value="ABC_TRANSPORTER_2"/>
    <property type="match status" value="1"/>
</dbReference>
<dbReference type="RefSeq" id="WP_057824450.1">
    <property type="nucleotide sequence ID" value="NZ_AZEA01000006.1"/>
</dbReference>
<keyword evidence="1" id="KW-0813">Transport</keyword>
<dbReference type="PATRIC" id="fig|1423808.3.peg.2283"/>
<reference evidence="5 6" key="1">
    <citation type="journal article" date="2015" name="Genome Announc.">
        <title>Expanding the biotechnology potential of lactobacilli through comparative genomics of 213 strains and associated genera.</title>
        <authorList>
            <person name="Sun Z."/>
            <person name="Harris H.M."/>
            <person name="McCann A."/>
            <person name="Guo C."/>
            <person name="Argimon S."/>
            <person name="Zhang W."/>
            <person name="Yang X."/>
            <person name="Jeffery I.B."/>
            <person name="Cooney J.C."/>
            <person name="Kagawa T.F."/>
            <person name="Liu W."/>
            <person name="Song Y."/>
            <person name="Salvetti E."/>
            <person name="Wrobel A."/>
            <person name="Rasinkangas P."/>
            <person name="Parkhill J."/>
            <person name="Rea M.C."/>
            <person name="O'Sullivan O."/>
            <person name="Ritari J."/>
            <person name="Douillard F.P."/>
            <person name="Paul Ross R."/>
            <person name="Yang R."/>
            <person name="Briner A.E."/>
            <person name="Felis G.E."/>
            <person name="de Vos W.M."/>
            <person name="Barrangou R."/>
            <person name="Klaenhammer T.R."/>
            <person name="Caufield P.W."/>
            <person name="Cui Y."/>
            <person name="Zhang H."/>
            <person name="O'Toole P.W."/>
        </authorList>
    </citation>
    <scope>NUCLEOTIDE SEQUENCE [LARGE SCALE GENOMIC DNA]</scope>
    <source>
        <strain evidence="5 6">DSM 19904</strain>
    </source>
</reference>
<dbReference type="GO" id="GO:0016887">
    <property type="term" value="F:ATP hydrolysis activity"/>
    <property type="evidence" value="ECO:0007669"/>
    <property type="project" value="InterPro"/>
</dbReference>
<organism evidence="5 6">
    <name type="scientific">Lentilactobacillus sunkii DSM 19904</name>
    <dbReference type="NCBI Taxonomy" id="1423808"/>
    <lineage>
        <taxon>Bacteria</taxon>
        <taxon>Bacillati</taxon>
        <taxon>Bacillota</taxon>
        <taxon>Bacilli</taxon>
        <taxon>Lactobacillales</taxon>
        <taxon>Lactobacillaceae</taxon>
        <taxon>Lentilactobacillus</taxon>
    </lineage>
</organism>
<dbReference type="PROSITE" id="PS00211">
    <property type="entry name" value="ABC_TRANSPORTER_1"/>
    <property type="match status" value="1"/>
</dbReference>
<proteinExistence type="predicted"/>
<evidence type="ECO:0000256" key="2">
    <source>
        <dbReference type="ARBA" id="ARBA00022741"/>
    </source>
</evidence>
<dbReference type="Proteomes" id="UP000051581">
    <property type="component" value="Unassembled WGS sequence"/>
</dbReference>
<dbReference type="CDD" id="cd03230">
    <property type="entry name" value="ABC_DR_subfamily_A"/>
    <property type="match status" value="1"/>
</dbReference>
<dbReference type="Pfam" id="PF00005">
    <property type="entry name" value="ABC_tran"/>
    <property type="match status" value="1"/>
</dbReference>
<gene>
    <name evidence="5" type="ORF">FD17_GL002249</name>
</gene>
<comment type="caution">
    <text evidence="5">The sequence shown here is derived from an EMBL/GenBank/DDBJ whole genome shotgun (WGS) entry which is preliminary data.</text>
</comment>